<evidence type="ECO:0000313" key="2">
    <source>
        <dbReference type="EnsemblPlants" id="KRH26007"/>
    </source>
</evidence>
<dbReference type="Gramene" id="KRH26007">
    <property type="protein sequence ID" value="KRH26007"/>
    <property type="gene ID" value="GLYMA_12G145000"/>
</dbReference>
<evidence type="ECO:0000313" key="1">
    <source>
        <dbReference type="EMBL" id="KRH26007.1"/>
    </source>
</evidence>
<dbReference type="InParanoid" id="A0A0R0H5U6"/>
<sequence>MTKTFLDRLLGSIQASFLLPSFISCSFFTTRFPEFKSCVIGLFTTQLDKLLNLQIVLLVSLGITRSPLSSTTQTMIEVDIFLYHIPKYLPIEVLGLKKSTSKVPSSETNVSPSRIN</sequence>
<dbReference type="AlphaFoldDB" id="A0A0R0H5U6"/>
<organism evidence="1">
    <name type="scientific">Glycine max</name>
    <name type="common">Soybean</name>
    <name type="synonym">Glycine hispida</name>
    <dbReference type="NCBI Taxonomy" id="3847"/>
    <lineage>
        <taxon>Eukaryota</taxon>
        <taxon>Viridiplantae</taxon>
        <taxon>Streptophyta</taxon>
        <taxon>Embryophyta</taxon>
        <taxon>Tracheophyta</taxon>
        <taxon>Spermatophyta</taxon>
        <taxon>Magnoliopsida</taxon>
        <taxon>eudicotyledons</taxon>
        <taxon>Gunneridae</taxon>
        <taxon>Pentapetalae</taxon>
        <taxon>rosids</taxon>
        <taxon>fabids</taxon>
        <taxon>Fabales</taxon>
        <taxon>Fabaceae</taxon>
        <taxon>Papilionoideae</taxon>
        <taxon>50 kb inversion clade</taxon>
        <taxon>NPAAA clade</taxon>
        <taxon>indigoferoid/millettioid clade</taxon>
        <taxon>Phaseoleae</taxon>
        <taxon>Glycine</taxon>
        <taxon>Glycine subgen. Soja</taxon>
    </lineage>
</organism>
<name>A0A0R0H5U6_SOYBN</name>
<proteinExistence type="predicted"/>
<reference evidence="1" key="3">
    <citation type="submission" date="2018-07" db="EMBL/GenBank/DDBJ databases">
        <title>WGS assembly of Glycine max.</title>
        <authorList>
            <person name="Schmutz J."/>
            <person name="Cannon S."/>
            <person name="Schlueter J."/>
            <person name="Ma J."/>
            <person name="Mitros T."/>
            <person name="Nelson W."/>
            <person name="Hyten D."/>
            <person name="Song Q."/>
            <person name="Thelen J."/>
            <person name="Cheng J."/>
            <person name="Xu D."/>
            <person name="Hellsten U."/>
            <person name="May G."/>
            <person name="Yu Y."/>
            <person name="Sakurai T."/>
            <person name="Umezawa T."/>
            <person name="Bhattacharyya M."/>
            <person name="Sandhu D."/>
            <person name="Valliyodan B."/>
            <person name="Lindquist E."/>
            <person name="Peto M."/>
            <person name="Grant D."/>
            <person name="Shu S."/>
            <person name="Goodstein D."/>
            <person name="Barry K."/>
            <person name="Futrell-Griggs M."/>
            <person name="Abernathy B."/>
            <person name="Du J."/>
            <person name="Tian Z."/>
            <person name="Zhu L."/>
            <person name="Gill N."/>
            <person name="Joshi T."/>
            <person name="Libault M."/>
            <person name="Sethuraman A."/>
            <person name="Zhang X."/>
            <person name="Shinozaki K."/>
            <person name="Nguyen H."/>
            <person name="Wing R."/>
            <person name="Cregan P."/>
            <person name="Specht J."/>
            <person name="Grimwood J."/>
            <person name="Rokhsar D."/>
            <person name="Stacey G."/>
            <person name="Shoemaker R."/>
            <person name="Jackson S."/>
        </authorList>
    </citation>
    <scope>NUCLEOTIDE SEQUENCE</scope>
    <source>
        <tissue evidence="1">Callus</tissue>
    </source>
</reference>
<accession>A0A0R0H5U6</accession>
<dbReference type="PROSITE" id="PS51257">
    <property type="entry name" value="PROKAR_LIPOPROTEIN"/>
    <property type="match status" value="1"/>
</dbReference>
<dbReference type="EnsemblPlants" id="KRH26007">
    <property type="protein sequence ID" value="KRH26007"/>
    <property type="gene ID" value="GLYMA_12G145000"/>
</dbReference>
<dbReference type="Proteomes" id="UP000008827">
    <property type="component" value="Chromosome 12"/>
</dbReference>
<dbReference type="EMBL" id="CM000845">
    <property type="protein sequence ID" value="KRH26007.1"/>
    <property type="molecule type" value="Genomic_DNA"/>
</dbReference>
<reference evidence="2" key="2">
    <citation type="submission" date="2018-02" db="UniProtKB">
        <authorList>
            <consortium name="EnsemblPlants"/>
        </authorList>
    </citation>
    <scope>IDENTIFICATION</scope>
    <source>
        <strain evidence="2">Williams 82</strain>
    </source>
</reference>
<protein>
    <submittedName>
        <fullName evidence="1 2">Uncharacterized protein</fullName>
    </submittedName>
</protein>
<evidence type="ECO:0000313" key="3">
    <source>
        <dbReference type="Proteomes" id="UP000008827"/>
    </source>
</evidence>
<gene>
    <name evidence="1" type="ORF">GLYMA_12G145000</name>
</gene>
<reference evidence="1 2" key="1">
    <citation type="journal article" date="2010" name="Nature">
        <title>Genome sequence of the palaeopolyploid soybean.</title>
        <authorList>
            <person name="Schmutz J."/>
            <person name="Cannon S.B."/>
            <person name="Schlueter J."/>
            <person name="Ma J."/>
            <person name="Mitros T."/>
            <person name="Nelson W."/>
            <person name="Hyten D.L."/>
            <person name="Song Q."/>
            <person name="Thelen J.J."/>
            <person name="Cheng J."/>
            <person name="Xu D."/>
            <person name="Hellsten U."/>
            <person name="May G.D."/>
            <person name="Yu Y."/>
            <person name="Sakurai T."/>
            <person name="Umezawa T."/>
            <person name="Bhattacharyya M.K."/>
            <person name="Sandhu D."/>
            <person name="Valliyodan B."/>
            <person name="Lindquist E."/>
            <person name="Peto M."/>
            <person name="Grant D."/>
            <person name="Shu S."/>
            <person name="Goodstein D."/>
            <person name="Barry K."/>
            <person name="Futrell-Griggs M."/>
            <person name="Abernathy B."/>
            <person name="Du J."/>
            <person name="Tian Z."/>
            <person name="Zhu L."/>
            <person name="Gill N."/>
            <person name="Joshi T."/>
            <person name="Libault M."/>
            <person name="Sethuraman A."/>
            <person name="Zhang X.-C."/>
            <person name="Shinozaki K."/>
            <person name="Nguyen H.T."/>
            <person name="Wing R.A."/>
            <person name="Cregan P."/>
            <person name="Specht J."/>
            <person name="Grimwood J."/>
            <person name="Rokhsar D."/>
            <person name="Stacey G."/>
            <person name="Shoemaker R.C."/>
            <person name="Jackson S.A."/>
        </authorList>
    </citation>
    <scope>NUCLEOTIDE SEQUENCE</scope>
    <source>
        <strain evidence="2">cv. Williams 82</strain>
        <tissue evidence="1">Callus</tissue>
    </source>
</reference>
<keyword evidence="3" id="KW-1185">Reference proteome</keyword>